<feature type="compositionally biased region" description="Low complexity" evidence="5">
    <location>
        <begin position="85"/>
        <end position="96"/>
    </location>
</feature>
<feature type="compositionally biased region" description="Basic and acidic residues" evidence="5">
    <location>
        <begin position="114"/>
        <end position="127"/>
    </location>
</feature>
<dbReference type="AlphaFoldDB" id="A0A0L0BRQ5"/>
<keyword evidence="1" id="KW-0479">Metal-binding</keyword>
<dbReference type="PANTHER" id="PTHR21517:SF3">
    <property type="entry name" value="APICAL JUNCTION COMPONENT 1 HOMOLOG"/>
    <property type="match status" value="1"/>
</dbReference>
<evidence type="ECO:0000256" key="3">
    <source>
        <dbReference type="ARBA" id="ARBA00022833"/>
    </source>
</evidence>
<reference evidence="7" key="1">
    <citation type="journal article" date="2015" name="Nat. Commun.">
        <title>Lucilia cuprina genome unlocks parasitic fly biology to underpin future interventions.</title>
        <authorList>
            <person name="Anstead C.A."/>
            <person name="Korhonen P.K."/>
            <person name="Young N.D."/>
            <person name="Hall R.S."/>
            <person name="Jex A.R."/>
            <person name="Murali S.C."/>
            <person name="Hughes D.S."/>
            <person name="Lee S.F."/>
            <person name="Perry T."/>
            <person name="Stroehlein A.J."/>
            <person name="Ansell B.R."/>
            <person name="Breugelmans B."/>
            <person name="Hofmann A."/>
            <person name="Qu J."/>
            <person name="Dugan S."/>
            <person name="Lee S.L."/>
            <person name="Chao H."/>
            <person name="Dinh H."/>
            <person name="Han Y."/>
            <person name="Doddapaneni H.V."/>
            <person name="Worley K.C."/>
            <person name="Muzny D.M."/>
            <person name="Ioannidis P."/>
            <person name="Waterhouse R.M."/>
            <person name="Zdobnov E.M."/>
            <person name="James P.J."/>
            <person name="Bagnall N.H."/>
            <person name="Kotze A.C."/>
            <person name="Gibbs R.A."/>
            <person name="Richards S."/>
            <person name="Batterham P."/>
            <person name="Gasser R.B."/>
        </authorList>
    </citation>
    <scope>NUCLEOTIDE SEQUENCE [LARGE SCALE GENOMIC DNA]</scope>
    <source>
        <strain evidence="7">LS</strain>
        <tissue evidence="7">Full body</tissue>
    </source>
</reference>
<organism evidence="7 8">
    <name type="scientific">Lucilia cuprina</name>
    <name type="common">Green bottle fly</name>
    <name type="synonym">Australian sheep blowfly</name>
    <dbReference type="NCBI Taxonomy" id="7375"/>
    <lineage>
        <taxon>Eukaryota</taxon>
        <taxon>Metazoa</taxon>
        <taxon>Ecdysozoa</taxon>
        <taxon>Arthropoda</taxon>
        <taxon>Hexapoda</taxon>
        <taxon>Insecta</taxon>
        <taxon>Pterygota</taxon>
        <taxon>Neoptera</taxon>
        <taxon>Endopterygota</taxon>
        <taxon>Diptera</taxon>
        <taxon>Brachycera</taxon>
        <taxon>Muscomorpha</taxon>
        <taxon>Oestroidea</taxon>
        <taxon>Calliphoridae</taxon>
        <taxon>Luciliinae</taxon>
        <taxon>Lucilia</taxon>
    </lineage>
</organism>
<feature type="region of interest" description="Disordered" evidence="5">
    <location>
        <begin position="114"/>
        <end position="148"/>
    </location>
</feature>
<comment type="caution">
    <text evidence="7">The sequence shown here is derived from an EMBL/GenBank/DDBJ whole genome shotgun (WGS) entry which is preliminary data.</text>
</comment>
<evidence type="ECO:0000256" key="5">
    <source>
        <dbReference type="SAM" id="MobiDB-lite"/>
    </source>
</evidence>
<sequence length="548" mass="60810">MNGGLNNGTSSSSAAGGVNLGVERSLSNASLEDVLASLLGLPTHQTGANASDAYARSSTGGALVSESQTPNKQQTQQHHMPQKPQPLQQLQLQQLQQQQQQQKENLLTISKEEQQRLRRRSEGDAATKQKQQQQQQEQQQQHFEQKSQHYATNAKTYASDTITTVTNTNTTANGHAIGATAFLPPRRVSLGDSSESNNRTASASGELQIKCRNNKCDRTATPADAKKYYKSCHNCTYLYCSRECRRAHWEKHRKACLHSRVSNLCRQVLASCKDDSDSLRHLSLLARKGFLSQGRGVVRILFRSPESAEGFIKNGFQCMGEASYVRWPDLMPAEMGLELYSELLKLSTEYRPDSKMLVYVAVCVVSEAPGMGQAPVRWERQLVSRCAKLKLCKTVLAELEQQQQPLPLPVTVVAVPEPTTEVLILTFNPQLRNSTAQRELVLSNILDILSRRGVILRKHYPEIFQRLQTYTEGQTDKFNPVTLHPRDSHTGQNFVCIIMPVQSETEIIKLPSIADGGNRVTTIDVGSTAALAQLDDDELLTRTATLAS</sequence>
<name>A0A0L0BRQ5_LUCCU</name>
<protein>
    <recommendedName>
        <fullName evidence="6">MYND-type domain-containing protein</fullName>
    </recommendedName>
</protein>
<evidence type="ECO:0000259" key="6">
    <source>
        <dbReference type="PROSITE" id="PS50865"/>
    </source>
</evidence>
<dbReference type="GO" id="GO:0005886">
    <property type="term" value="C:plasma membrane"/>
    <property type="evidence" value="ECO:0007669"/>
    <property type="project" value="TreeGrafter"/>
</dbReference>
<dbReference type="PANTHER" id="PTHR21517">
    <property type="entry name" value="APICAL JUNCTION COMPONENT 1 HOMOLOG"/>
    <property type="match status" value="1"/>
</dbReference>
<feature type="compositionally biased region" description="Polar residues" evidence="5">
    <location>
        <begin position="56"/>
        <end position="71"/>
    </location>
</feature>
<dbReference type="GO" id="GO:0045216">
    <property type="term" value="P:cell-cell junction organization"/>
    <property type="evidence" value="ECO:0007669"/>
    <property type="project" value="InterPro"/>
</dbReference>
<dbReference type="OMA" id="LYCTREC"/>
<keyword evidence="8" id="KW-1185">Reference proteome</keyword>
<dbReference type="SUPFAM" id="SSF144232">
    <property type="entry name" value="HIT/MYND zinc finger-like"/>
    <property type="match status" value="1"/>
</dbReference>
<dbReference type="Pfam" id="PF26649">
    <property type="entry name" value="Ajm-1"/>
    <property type="match status" value="1"/>
</dbReference>
<evidence type="ECO:0000313" key="8">
    <source>
        <dbReference type="Proteomes" id="UP000037069"/>
    </source>
</evidence>
<gene>
    <name evidence="7" type="ORF">FF38_04073</name>
</gene>
<accession>A0A0L0BRQ5</accession>
<keyword evidence="3" id="KW-0862">Zinc</keyword>
<feature type="compositionally biased region" description="Low complexity" evidence="5">
    <location>
        <begin position="129"/>
        <end position="142"/>
    </location>
</feature>
<evidence type="ECO:0000256" key="4">
    <source>
        <dbReference type="PROSITE-ProRule" id="PRU00134"/>
    </source>
</evidence>
<evidence type="ECO:0000313" key="7">
    <source>
        <dbReference type="EMBL" id="KNC22727.1"/>
    </source>
</evidence>
<dbReference type="InterPro" id="IPR002893">
    <property type="entry name" value="Znf_MYND"/>
</dbReference>
<feature type="region of interest" description="Disordered" evidence="5">
    <location>
        <begin position="50"/>
        <end position="96"/>
    </location>
</feature>
<dbReference type="GO" id="GO:0043296">
    <property type="term" value="C:apical junction complex"/>
    <property type="evidence" value="ECO:0007669"/>
    <property type="project" value="TreeGrafter"/>
</dbReference>
<keyword evidence="2 4" id="KW-0863">Zinc-finger</keyword>
<feature type="domain" description="MYND-type" evidence="6">
    <location>
        <begin position="213"/>
        <end position="256"/>
    </location>
</feature>
<dbReference type="InterPro" id="IPR058586">
    <property type="entry name" value="Ajm-1"/>
</dbReference>
<evidence type="ECO:0000256" key="2">
    <source>
        <dbReference type="ARBA" id="ARBA00022771"/>
    </source>
</evidence>
<dbReference type="OrthoDB" id="6431454at2759"/>
<dbReference type="Proteomes" id="UP000037069">
    <property type="component" value="Unassembled WGS sequence"/>
</dbReference>
<proteinExistence type="predicted"/>
<evidence type="ECO:0000256" key="1">
    <source>
        <dbReference type="ARBA" id="ARBA00022723"/>
    </source>
</evidence>
<dbReference type="InterPro" id="IPR038825">
    <property type="entry name" value="Apical_junction"/>
</dbReference>
<dbReference type="PROSITE" id="PS50865">
    <property type="entry name" value="ZF_MYND_2"/>
    <property type="match status" value="1"/>
</dbReference>
<dbReference type="GO" id="GO:0008270">
    <property type="term" value="F:zinc ion binding"/>
    <property type="evidence" value="ECO:0007669"/>
    <property type="project" value="UniProtKB-KW"/>
</dbReference>
<dbReference type="EMBL" id="JRES01001455">
    <property type="protein sequence ID" value="KNC22727.1"/>
    <property type="molecule type" value="Genomic_DNA"/>
</dbReference>